<dbReference type="Gene3D" id="3.30.530.20">
    <property type="match status" value="1"/>
</dbReference>
<evidence type="ECO:0000259" key="2">
    <source>
        <dbReference type="Pfam" id="PF08327"/>
    </source>
</evidence>
<dbReference type="InterPro" id="IPR023393">
    <property type="entry name" value="START-like_dom_sf"/>
</dbReference>
<dbReference type="AlphaFoldDB" id="A0A076ENU8"/>
<dbReference type="InterPro" id="IPR013538">
    <property type="entry name" value="ASHA1/2-like_C"/>
</dbReference>
<evidence type="ECO:0000256" key="1">
    <source>
        <dbReference type="ARBA" id="ARBA00006817"/>
    </source>
</evidence>
<dbReference type="eggNOG" id="COG3832">
    <property type="taxonomic scope" value="Bacteria"/>
</dbReference>
<evidence type="ECO:0000313" key="3">
    <source>
        <dbReference type="EMBL" id="AII06878.1"/>
    </source>
</evidence>
<dbReference type="RefSeq" id="WP_128640236.1">
    <property type="nucleotide sequence ID" value="NZ_CP008947.1"/>
</dbReference>
<organism evidence="3 4">
    <name type="scientific">Rhodococcus opacus</name>
    <name type="common">Nocardia opaca</name>
    <dbReference type="NCBI Taxonomy" id="37919"/>
    <lineage>
        <taxon>Bacteria</taxon>
        <taxon>Bacillati</taxon>
        <taxon>Actinomycetota</taxon>
        <taxon>Actinomycetes</taxon>
        <taxon>Mycobacteriales</taxon>
        <taxon>Nocardiaceae</taxon>
        <taxon>Rhodococcus</taxon>
    </lineage>
</organism>
<proteinExistence type="inferred from homology"/>
<dbReference type="EMBL" id="CP008947">
    <property type="protein sequence ID" value="AII06878.1"/>
    <property type="molecule type" value="Genomic_DNA"/>
</dbReference>
<evidence type="ECO:0000313" key="4">
    <source>
        <dbReference type="Proteomes" id="UP000028488"/>
    </source>
</evidence>
<comment type="similarity">
    <text evidence="1">Belongs to the AHA1 family.</text>
</comment>
<reference evidence="3 4" key="1">
    <citation type="submission" date="2014-07" db="EMBL/GenBank/DDBJ databases">
        <title>Genome Sequence of Rhodococcus opacus Strain R7, a Biodegrader of Mono- and Polycyclic Aromatic Hydrocarbons.</title>
        <authorList>
            <person name="Di Gennaro P."/>
            <person name="Zampolli J."/>
            <person name="Presti I."/>
            <person name="Cappelletti M."/>
            <person name="D'Ursi P."/>
            <person name="Orro A."/>
            <person name="Mezzelani A."/>
            <person name="Milanesi L."/>
        </authorList>
    </citation>
    <scope>NUCLEOTIDE SEQUENCE [LARGE SCALE GENOMIC DNA]</scope>
    <source>
        <strain evidence="3 4">R7</strain>
    </source>
</reference>
<sequence>MDASSTITRTVVVNAPRSAVWGAITDPDKISQWFGQRTSLDLSVGGKAAFTWDEHGTAHAVVTEVDEPNAFGFRWAADIDADPVIGNSTLVRFTLSEHAAGTELTVVETGFDTLDRDVADQKRAREGNVQGWHAELDELVAYLHGVKA</sequence>
<dbReference type="Pfam" id="PF08327">
    <property type="entry name" value="AHSA1"/>
    <property type="match status" value="1"/>
</dbReference>
<feature type="domain" description="Activator of Hsp90 ATPase homologue 1/2-like C-terminal" evidence="2">
    <location>
        <begin position="14"/>
        <end position="143"/>
    </location>
</feature>
<dbReference type="CDD" id="cd08898">
    <property type="entry name" value="SRPBCC_CalC_Aha1-like_5"/>
    <property type="match status" value="1"/>
</dbReference>
<name>A0A076ENU8_RHOOP</name>
<protein>
    <recommendedName>
        <fullName evidence="2">Activator of Hsp90 ATPase homologue 1/2-like C-terminal domain-containing protein</fullName>
    </recommendedName>
</protein>
<gene>
    <name evidence="3" type="ORF">EP51_20415</name>
</gene>
<accession>A0A076ENU8</accession>
<dbReference type="Proteomes" id="UP000028488">
    <property type="component" value="Chromosome"/>
</dbReference>
<dbReference type="SUPFAM" id="SSF55961">
    <property type="entry name" value="Bet v1-like"/>
    <property type="match status" value="1"/>
</dbReference>